<dbReference type="RefSeq" id="WP_183981343.1">
    <property type="nucleotide sequence ID" value="NZ_JACHEB010000015.1"/>
</dbReference>
<protein>
    <submittedName>
        <fullName evidence="1">Quinol monooxygenase YgiN</fullName>
    </submittedName>
</protein>
<sequence>MDRFAILALLNARPGKEDEVEEFLKSAQPLVAEETGTTSWYAIKIGPASFGIFDTFVDEEGRTAHVSGAVAKALFARAEELFATAPQIEMASILASKTPND</sequence>
<dbReference type="SUPFAM" id="SSF54909">
    <property type="entry name" value="Dimeric alpha+beta barrel"/>
    <property type="match status" value="1"/>
</dbReference>
<accession>A0A9X0QJL9</accession>
<dbReference type="Gene3D" id="3.30.70.100">
    <property type="match status" value="1"/>
</dbReference>
<organism evidence="1 2">
    <name type="scientific">Tunturiibacter gelidiferens</name>
    <dbReference type="NCBI Taxonomy" id="3069689"/>
    <lineage>
        <taxon>Bacteria</taxon>
        <taxon>Pseudomonadati</taxon>
        <taxon>Acidobacteriota</taxon>
        <taxon>Terriglobia</taxon>
        <taxon>Terriglobales</taxon>
        <taxon>Acidobacteriaceae</taxon>
        <taxon>Tunturiibacter</taxon>
    </lineage>
</organism>
<keyword evidence="1" id="KW-0560">Oxidoreductase</keyword>
<gene>
    <name evidence="1" type="ORF">HDF14_005167</name>
</gene>
<comment type="caution">
    <text evidence="1">The sequence shown here is derived from an EMBL/GenBank/DDBJ whole genome shotgun (WGS) entry which is preliminary data.</text>
</comment>
<dbReference type="InterPro" id="IPR011008">
    <property type="entry name" value="Dimeric_a/b-barrel"/>
</dbReference>
<keyword evidence="2" id="KW-1185">Reference proteome</keyword>
<dbReference type="Proteomes" id="UP000535182">
    <property type="component" value="Unassembled WGS sequence"/>
</dbReference>
<dbReference type="GO" id="GO:0004497">
    <property type="term" value="F:monooxygenase activity"/>
    <property type="evidence" value="ECO:0007669"/>
    <property type="project" value="UniProtKB-KW"/>
</dbReference>
<evidence type="ECO:0000313" key="2">
    <source>
        <dbReference type="Proteomes" id="UP000535182"/>
    </source>
</evidence>
<proteinExistence type="predicted"/>
<dbReference type="AlphaFoldDB" id="A0A9X0QJL9"/>
<reference evidence="1 2" key="1">
    <citation type="submission" date="2020-08" db="EMBL/GenBank/DDBJ databases">
        <title>Genomic Encyclopedia of Type Strains, Phase IV (KMG-V): Genome sequencing to study the core and pangenomes of soil and plant-associated prokaryotes.</title>
        <authorList>
            <person name="Whitman W."/>
        </authorList>
    </citation>
    <scope>NUCLEOTIDE SEQUENCE [LARGE SCALE GENOMIC DNA]</scope>
    <source>
        <strain evidence="1 2">X5P2</strain>
    </source>
</reference>
<name>A0A9X0QJL9_9BACT</name>
<keyword evidence="1" id="KW-0503">Monooxygenase</keyword>
<dbReference type="EMBL" id="JACHEB010000015">
    <property type="protein sequence ID" value="MBB5331520.1"/>
    <property type="molecule type" value="Genomic_DNA"/>
</dbReference>
<evidence type="ECO:0000313" key="1">
    <source>
        <dbReference type="EMBL" id="MBB5331520.1"/>
    </source>
</evidence>